<dbReference type="Proteomes" id="UP000324800">
    <property type="component" value="Unassembled WGS sequence"/>
</dbReference>
<dbReference type="PANTHER" id="PTHR33050">
    <property type="entry name" value="REVERSE TRANSCRIPTASE DOMAIN-CONTAINING PROTEIN"/>
    <property type="match status" value="1"/>
</dbReference>
<proteinExistence type="predicted"/>
<protein>
    <recommendedName>
        <fullName evidence="1">Reverse transcriptase domain-containing protein</fullName>
    </recommendedName>
</protein>
<dbReference type="AlphaFoldDB" id="A0A5J4VI09"/>
<evidence type="ECO:0000313" key="2">
    <source>
        <dbReference type="EMBL" id="KAA6382140.1"/>
    </source>
</evidence>
<dbReference type="InterPro" id="IPR000477">
    <property type="entry name" value="RT_dom"/>
</dbReference>
<dbReference type="PROSITE" id="PS50878">
    <property type="entry name" value="RT_POL"/>
    <property type="match status" value="1"/>
</dbReference>
<dbReference type="EMBL" id="SNRW01006942">
    <property type="protein sequence ID" value="KAA6382140.1"/>
    <property type="molecule type" value="Genomic_DNA"/>
</dbReference>
<dbReference type="OrthoDB" id="2290779at2759"/>
<accession>A0A5J4VI09</accession>
<sequence>MEDVQSLIILVEQEDWACSIDIQSTYYRIKVSSEFQPYQAFSVGKSTYIHIGMPFGISIALIIFTKTLSPTIPKIRDTNEVKIISYSDDILVLHILKEYLGQQIQVSAQFKMWLCWINASKMEISLPKDKKGSLFYFLKQQTHSIYRNQWQSVKQVASMIGRVIHTTVQFQRGDLHVKQISKEMNRIVKHKGQYGRAYLTKKCPAELEAVIASEAALSGWGATLQINNLELIRIFGRRYYQRLTSNQREILAIYLALKRFETTLQAMNNKRLKIQSDNSIAFFQHIKGLDSKEPDALSRLARASYNQIKSQVLIEVLRKQHKSITLDAFAN</sequence>
<comment type="caution">
    <text evidence="2">The sequence shown here is derived from an EMBL/GenBank/DDBJ whole genome shotgun (WGS) entry which is preliminary data.</text>
</comment>
<reference evidence="2 3" key="1">
    <citation type="submission" date="2019-03" db="EMBL/GenBank/DDBJ databases">
        <title>Single cell metagenomics reveals metabolic interactions within the superorganism composed of flagellate Streblomastix strix and complex community of Bacteroidetes bacteria on its surface.</title>
        <authorList>
            <person name="Treitli S.C."/>
            <person name="Kolisko M."/>
            <person name="Husnik F."/>
            <person name="Keeling P."/>
            <person name="Hampl V."/>
        </authorList>
    </citation>
    <scope>NUCLEOTIDE SEQUENCE [LARGE SCALE GENOMIC DNA]</scope>
    <source>
        <strain evidence="2">ST1C</strain>
    </source>
</reference>
<dbReference type="Gene3D" id="3.10.10.10">
    <property type="entry name" value="HIV Type 1 Reverse Transcriptase, subunit A, domain 1"/>
    <property type="match status" value="1"/>
</dbReference>
<evidence type="ECO:0000259" key="1">
    <source>
        <dbReference type="PROSITE" id="PS50878"/>
    </source>
</evidence>
<name>A0A5J4VI09_9EUKA</name>
<dbReference type="Pfam" id="PF00078">
    <property type="entry name" value="RVT_1"/>
    <property type="match status" value="1"/>
</dbReference>
<feature type="domain" description="Reverse transcriptase" evidence="1">
    <location>
        <begin position="1"/>
        <end position="164"/>
    </location>
</feature>
<dbReference type="InterPro" id="IPR052055">
    <property type="entry name" value="Hepadnavirus_pol/RT"/>
</dbReference>
<gene>
    <name evidence="2" type="ORF">EZS28_022333</name>
</gene>
<evidence type="ECO:0000313" key="3">
    <source>
        <dbReference type="Proteomes" id="UP000324800"/>
    </source>
</evidence>
<organism evidence="2 3">
    <name type="scientific">Streblomastix strix</name>
    <dbReference type="NCBI Taxonomy" id="222440"/>
    <lineage>
        <taxon>Eukaryota</taxon>
        <taxon>Metamonada</taxon>
        <taxon>Preaxostyla</taxon>
        <taxon>Oxymonadida</taxon>
        <taxon>Streblomastigidae</taxon>
        <taxon>Streblomastix</taxon>
    </lineage>
</organism>
<dbReference type="SUPFAM" id="SSF56672">
    <property type="entry name" value="DNA/RNA polymerases"/>
    <property type="match status" value="1"/>
</dbReference>
<dbReference type="Gene3D" id="3.30.70.270">
    <property type="match status" value="1"/>
</dbReference>
<dbReference type="PANTHER" id="PTHR33050:SF7">
    <property type="entry name" value="RIBONUCLEASE H"/>
    <property type="match status" value="1"/>
</dbReference>
<dbReference type="InterPro" id="IPR043502">
    <property type="entry name" value="DNA/RNA_pol_sf"/>
</dbReference>
<dbReference type="InterPro" id="IPR043128">
    <property type="entry name" value="Rev_trsase/Diguanyl_cyclase"/>
</dbReference>